<protein>
    <submittedName>
        <fullName evidence="1">Uncharacterized protein</fullName>
    </submittedName>
</protein>
<accession>A0AAW3TQ70</accession>
<organism evidence="1 2">
    <name type="scientific">Sphingomonas aquatilis</name>
    <dbReference type="NCBI Taxonomy" id="93063"/>
    <lineage>
        <taxon>Bacteria</taxon>
        <taxon>Pseudomonadati</taxon>
        <taxon>Pseudomonadota</taxon>
        <taxon>Alphaproteobacteria</taxon>
        <taxon>Sphingomonadales</taxon>
        <taxon>Sphingomonadaceae</taxon>
        <taxon>Sphingomonas</taxon>
    </lineage>
</organism>
<dbReference type="EMBL" id="JACIDB010000001">
    <property type="protein sequence ID" value="MBB3874851.1"/>
    <property type="molecule type" value="Genomic_DNA"/>
</dbReference>
<name>A0AAW3TQ70_9SPHN</name>
<keyword evidence="2" id="KW-1185">Reference proteome</keyword>
<dbReference type="AlphaFoldDB" id="A0AAW3TQ70"/>
<reference evidence="1 2" key="1">
    <citation type="submission" date="2020-08" db="EMBL/GenBank/DDBJ databases">
        <title>Genomic Encyclopedia of Type Strains, Phase IV (KMG-IV): sequencing the most valuable type-strain genomes for metagenomic binning, comparative biology and taxonomic classification.</title>
        <authorList>
            <person name="Goeker M."/>
        </authorList>
    </citation>
    <scope>NUCLEOTIDE SEQUENCE [LARGE SCALE GENOMIC DNA]</scope>
    <source>
        <strain evidence="1 2">DSM 15581</strain>
    </source>
</reference>
<dbReference type="Proteomes" id="UP000528945">
    <property type="component" value="Unassembled WGS sequence"/>
</dbReference>
<evidence type="ECO:0000313" key="1">
    <source>
        <dbReference type="EMBL" id="MBB3874851.1"/>
    </source>
</evidence>
<proteinExistence type="predicted"/>
<evidence type="ECO:0000313" key="2">
    <source>
        <dbReference type="Proteomes" id="UP000528945"/>
    </source>
</evidence>
<gene>
    <name evidence="1" type="ORF">GGR47_001067</name>
</gene>
<sequence>MLATSARARTPNKRKGRTVAVQPLQKLQHLSDCTDTIPPLQLQCLARYGVTGAQAAMLAPLIWGADGGNALFGGVA</sequence>
<comment type="caution">
    <text evidence="1">The sequence shown here is derived from an EMBL/GenBank/DDBJ whole genome shotgun (WGS) entry which is preliminary data.</text>
</comment>